<dbReference type="GO" id="GO:0022900">
    <property type="term" value="P:electron transport chain"/>
    <property type="evidence" value="ECO:0007669"/>
    <property type="project" value="UniProtKB-UniRule"/>
</dbReference>
<dbReference type="InterPro" id="IPR011538">
    <property type="entry name" value="Nuo51_FMN-bd"/>
</dbReference>
<feature type="binding site" evidence="8">
    <location>
        <position position="478"/>
    </location>
    <ligand>
        <name>[4Fe-4S] cluster</name>
        <dbReference type="ChEBI" id="CHEBI:49883"/>
        <label>2</label>
    </ligand>
</feature>
<feature type="binding site" evidence="8">
    <location>
        <position position="513"/>
    </location>
    <ligand>
        <name>[4Fe-4S] cluster</name>
        <dbReference type="ChEBI" id="CHEBI:49883"/>
        <label>2</label>
    </ligand>
</feature>
<dbReference type="InterPro" id="IPR026902">
    <property type="entry name" value="RnfC_N"/>
</dbReference>
<feature type="compositionally biased region" description="Basic residues" evidence="9">
    <location>
        <begin position="10"/>
        <end position="20"/>
    </location>
</feature>
<keyword evidence="6 8" id="KW-0408">Iron</keyword>
<dbReference type="Pfam" id="PF13375">
    <property type="entry name" value="RnfC_N"/>
    <property type="match status" value="1"/>
</dbReference>
<evidence type="ECO:0000256" key="7">
    <source>
        <dbReference type="ARBA" id="ARBA00023014"/>
    </source>
</evidence>
<keyword evidence="4 8" id="KW-0677">Repeat</keyword>
<keyword evidence="8" id="KW-0997">Cell inner membrane</keyword>
<feature type="binding site" evidence="8">
    <location>
        <position position="468"/>
    </location>
    <ligand>
        <name>[4Fe-4S] cluster</name>
        <dbReference type="ChEBI" id="CHEBI:49883"/>
        <label>1</label>
    </ligand>
</feature>
<dbReference type="HAMAP" id="MF_00461">
    <property type="entry name" value="RsxC_RnfC"/>
    <property type="match status" value="1"/>
</dbReference>
<proteinExistence type="inferred from homology"/>
<dbReference type="GO" id="GO:0051539">
    <property type="term" value="F:4 iron, 4 sulfur cluster binding"/>
    <property type="evidence" value="ECO:0007669"/>
    <property type="project" value="UniProtKB-KW"/>
</dbReference>
<feature type="binding site" evidence="8">
    <location>
        <position position="510"/>
    </location>
    <ligand>
        <name>[4Fe-4S] cluster</name>
        <dbReference type="ChEBI" id="CHEBI:49883"/>
        <label>2</label>
    </ligand>
</feature>
<dbReference type="InterPro" id="IPR017900">
    <property type="entry name" value="4Fe4S_Fe_S_CS"/>
</dbReference>
<evidence type="ECO:0000313" key="12">
    <source>
        <dbReference type="Proteomes" id="UP000241736"/>
    </source>
</evidence>
<evidence type="ECO:0000256" key="1">
    <source>
        <dbReference type="ARBA" id="ARBA00022448"/>
    </source>
</evidence>
<sequence length="603" mass="62696">MPAGCADRRHPGRGPGHRHPGGAGRGPGCRGRCRRRPARQLGAAGPARHPRRRAAGRRGAARYRPGPRNPGVRGDLLHRGHEGRHRRLPGPAQAAVHRPLTPAPAVRPHAIHGGLVLEGHKAAAMAGGLRDCAPPPRLLLPLRQHAGPPCRPVVGAGDRVVRGQVVAVPEGAGAPVHAPLAARVLALESRPLPGPAGLPVPHLLLEPSGGSEDALLPPLPADADPAMLRRRIAEAGVVGLGGAGFPTAEKLGATRDILVLNGAECEPWISCDDALLRAHAGEVVRGARVLARAAGAARVLLAVEDDMREALSACHAAVDAENEDIEVVAVPARYPAGGERQLILALTGREVPRGGLPRDIGVVVFNVATARAAWRAVALGEPLLERVVTVTGPGVARPGNYRVPLGTPVAHLVEQAGGYTPAAARLLLGGPMMGQALPHDDFPIGKTHSCVLVLDAAGLRPGGDEMPCIRCGDCAGACPSRLLPQQLLWQARAGRLEDARGQGLFDCIECGCCDLACPSHIPLTEVFRRAKGELLAADAAAADAAAAKSRFEARQQRLVREAAEREARLAARKAAAASPEGVAAALERARARRAALQDPDAHE</sequence>
<dbReference type="Pfam" id="PF13237">
    <property type="entry name" value="Fer4_10"/>
    <property type="match status" value="1"/>
</dbReference>
<dbReference type="PROSITE" id="PS51379">
    <property type="entry name" value="4FE4S_FER_2"/>
    <property type="match status" value="1"/>
</dbReference>
<dbReference type="Gene3D" id="3.10.20.600">
    <property type="match status" value="1"/>
</dbReference>
<organism evidence="11 12">
    <name type="scientific">Arenimonas caeni</name>
    <dbReference type="NCBI Taxonomy" id="2058085"/>
    <lineage>
        <taxon>Bacteria</taxon>
        <taxon>Pseudomonadati</taxon>
        <taxon>Pseudomonadota</taxon>
        <taxon>Gammaproteobacteria</taxon>
        <taxon>Lysobacterales</taxon>
        <taxon>Lysobacteraceae</taxon>
        <taxon>Arenimonas</taxon>
    </lineage>
</organism>
<comment type="subcellular location">
    <subcellularLocation>
        <location evidence="8">Cell inner membrane</location>
        <topology evidence="8">Peripheral membrane protein</topology>
    </subcellularLocation>
</comment>
<evidence type="ECO:0000313" key="11">
    <source>
        <dbReference type="EMBL" id="PRH83646.1"/>
    </source>
</evidence>
<evidence type="ECO:0000256" key="3">
    <source>
        <dbReference type="ARBA" id="ARBA00022723"/>
    </source>
</evidence>
<dbReference type="InterPro" id="IPR017896">
    <property type="entry name" value="4Fe4S_Fe-S-bd"/>
</dbReference>
<dbReference type="NCBIfam" id="TIGR01945">
    <property type="entry name" value="rnfC"/>
    <property type="match status" value="1"/>
</dbReference>
<name>A0A2P6MCF3_9GAMM</name>
<feature type="binding site" evidence="8">
    <location>
        <position position="517"/>
    </location>
    <ligand>
        <name>[4Fe-4S] cluster</name>
        <dbReference type="ChEBI" id="CHEBI:49883"/>
        <label>1</label>
    </ligand>
</feature>
<dbReference type="Pfam" id="PF10531">
    <property type="entry name" value="SLBB"/>
    <property type="match status" value="1"/>
</dbReference>
<evidence type="ECO:0000256" key="5">
    <source>
        <dbReference type="ARBA" id="ARBA00022982"/>
    </source>
</evidence>
<comment type="subunit">
    <text evidence="8">The complex is composed of six subunits: RnfA, RnfB, RnfC, RnfD, RnfE and RnfG.</text>
</comment>
<dbReference type="NCBIfam" id="NF003454">
    <property type="entry name" value="PRK05035.1"/>
    <property type="match status" value="1"/>
</dbReference>
<dbReference type="GO" id="GO:0009055">
    <property type="term" value="F:electron transfer activity"/>
    <property type="evidence" value="ECO:0007669"/>
    <property type="project" value="InterPro"/>
</dbReference>
<keyword evidence="8" id="KW-0472">Membrane</keyword>
<keyword evidence="5 8" id="KW-0249">Electron transport</keyword>
<comment type="cofactor">
    <cofactor evidence="8">
        <name>[4Fe-4S] cluster</name>
        <dbReference type="ChEBI" id="CHEBI:49883"/>
    </cofactor>
    <text evidence="8">Binds 2 [4Fe-4S] clusters per subunit.</text>
</comment>
<gene>
    <name evidence="8" type="primary">rnfC</name>
    <name evidence="11" type="ORF">C6N40_00430</name>
</gene>
<evidence type="ECO:0000256" key="8">
    <source>
        <dbReference type="HAMAP-Rule" id="MF_00461"/>
    </source>
</evidence>
<dbReference type="InterPro" id="IPR010208">
    <property type="entry name" value="Ion_transpt_RnfC/RsxC"/>
</dbReference>
<comment type="similarity">
    <text evidence="8">Belongs to the 4Fe4S bacterial-type ferredoxin family. RnfC subfamily.</text>
</comment>
<dbReference type="Pfam" id="PF01512">
    <property type="entry name" value="Complex1_51K"/>
    <property type="match status" value="1"/>
</dbReference>
<dbReference type="SUPFAM" id="SSF142019">
    <property type="entry name" value="Nqo1 FMN-binding domain-like"/>
    <property type="match status" value="1"/>
</dbReference>
<evidence type="ECO:0000259" key="10">
    <source>
        <dbReference type="PROSITE" id="PS51379"/>
    </source>
</evidence>
<feature type="region of interest" description="Disordered" evidence="9">
    <location>
        <begin position="1"/>
        <end position="75"/>
    </location>
</feature>
<evidence type="ECO:0000256" key="9">
    <source>
        <dbReference type="SAM" id="MobiDB-lite"/>
    </source>
</evidence>
<dbReference type="EC" id="7.-.-.-" evidence="8"/>
<dbReference type="OrthoDB" id="9767754at2"/>
<dbReference type="EMBL" id="PVLF01000001">
    <property type="protein sequence ID" value="PRH83646.1"/>
    <property type="molecule type" value="Genomic_DNA"/>
</dbReference>
<keyword evidence="8" id="KW-1003">Cell membrane</keyword>
<feature type="domain" description="4Fe-4S ferredoxin-type" evidence="10">
    <location>
        <begin position="459"/>
        <end position="488"/>
    </location>
</feature>
<dbReference type="GO" id="GO:0005886">
    <property type="term" value="C:plasma membrane"/>
    <property type="evidence" value="ECO:0007669"/>
    <property type="project" value="UniProtKB-SubCell"/>
</dbReference>
<feature type="binding site" evidence="8">
    <location>
        <position position="471"/>
    </location>
    <ligand>
        <name>[4Fe-4S] cluster</name>
        <dbReference type="ChEBI" id="CHEBI:49883"/>
        <label>1</label>
    </ligand>
</feature>
<comment type="caution">
    <text evidence="11">The sequence shown here is derived from an EMBL/GenBank/DDBJ whole genome shotgun (WGS) entry which is preliminary data.</text>
</comment>
<dbReference type="Gene3D" id="3.40.50.11540">
    <property type="entry name" value="NADH-ubiquinone oxidoreductase 51kDa subunit"/>
    <property type="match status" value="1"/>
</dbReference>
<evidence type="ECO:0000256" key="6">
    <source>
        <dbReference type="ARBA" id="ARBA00023004"/>
    </source>
</evidence>
<dbReference type="Proteomes" id="UP000241736">
    <property type="component" value="Unassembled WGS sequence"/>
</dbReference>
<dbReference type="InterPro" id="IPR037225">
    <property type="entry name" value="Nuo51_FMN-bd_sf"/>
</dbReference>
<feature type="binding site" evidence="8">
    <location>
        <position position="474"/>
    </location>
    <ligand>
        <name>[4Fe-4S] cluster</name>
        <dbReference type="ChEBI" id="CHEBI:49883"/>
        <label>1</label>
    </ligand>
</feature>
<keyword evidence="2 8" id="KW-0004">4Fe-4S</keyword>
<feature type="compositionally biased region" description="Low complexity" evidence="9">
    <location>
        <begin position="62"/>
        <end position="74"/>
    </location>
</feature>
<keyword evidence="8" id="KW-1278">Translocase</keyword>
<dbReference type="InterPro" id="IPR019554">
    <property type="entry name" value="Soluble_ligand-bd"/>
</dbReference>
<evidence type="ECO:0000256" key="4">
    <source>
        <dbReference type="ARBA" id="ARBA00022737"/>
    </source>
</evidence>
<keyword evidence="1 8" id="KW-0813">Transport</keyword>
<dbReference type="Gene3D" id="3.30.70.20">
    <property type="match status" value="1"/>
</dbReference>
<comment type="function">
    <text evidence="8">Part of a membrane-bound complex that couples electron transfer with translocation of ions across the membrane.</text>
</comment>
<keyword evidence="12" id="KW-1185">Reference proteome</keyword>
<dbReference type="PANTHER" id="PTHR43034">
    <property type="entry name" value="ION-TRANSLOCATING OXIDOREDUCTASE COMPLEX SUBUNIT C"/>
    <property type="match status" value="1"/>
</dbReference>
<protein>
    <recommendedName>
        <fullName evidence="8">Ion-translocating oxidoreductase complex subunit C</fullName>
        <ecNumber evidence="8">7.-.-.-</ecNumber>
    </recommendedName>
    <alternativeName>
        <fullName evidence="8">Rnf electron transport complex subunit C</fullName>
    </alternativeName>
</protein>
<dbReference type="GO" id="GO:0046872">
    <property type="term" value="F:metal ion binding"/>
    <property type="evidence" value="ECO:0007669"/>
    <property type="project" value="UniProtKB-KW"/>
</dbReference>
<reference evidence="11 12" key="1">
    <citation type="submission" date="2018-03" db="EMBL/GenBank/DDBJ databases">
        <title>Arenimonas caeni sp. nov., isolated from activated sludge.</title>
        <authorList>
            <person name="Liu H."/>
        </authorList>
    </citation>
    <scope>NUCLEOTIDE SEQUENCE [LARGE SCALE GENOMIC DNA]</scope>
    <source>
        <strain evidence="12">z29</strain>
    </source>
</reference>
<keyword evidence="7 8" id="KW-0411">Iron-sulfur</keyword>
<accession>A0A2P6MCF3</accession>
<keyword evidence="3 8" id="KW-0479">Metal-binding</keyword>
<feature type="compositionally biased region" description="Basic residues" evidence="9">
    <location>
        <begin position="48"/>
        <end position="61"/>
    </location>
</feature>
<dbReference type="AlphaFoldDB" id="A0A2P6MCF3"/>
<evidence type="ECO:0000256" key="2">
    <source>
        <dbReference type="ARBA" id="ARBA00022485"/>
    </source>
</evidence>
<dbReference type="SUPFAM" id="SSF46548">
    <property type="entry name" value="alpha-helical ferredoxin"/>
    <property type="match status" value="1"/>
</dbReference>
<feature type="binding site" evidence="8">
    <location>
        <position position="507"/>
    </location>
    <ligand>
        <name>[4Fe-4S] cluster</name>
        <dbReference type="ChEBI" id="CHEBI:49883"/>
        <label>2</label>
    </ligand>
</feature>
<dbReference type="PANTHER" id="PTHR43034:SF2">
    <property type="entry name" value="ION-TRANSLOCATING OXIDOREDUCTASE COMPLEX SUBUNIT C"/>
    <property type="match status" value="1"/>
</dbReference>
<dbReference type="PROSITE" id="PS00198">
    <property type="entry name" value="4FE4S_FER_1"/>
    <property type="match status" value="1"/>
</dbReference>